<name>A0ABW2KJ99_9ACTN</name>
<dbReference type="InterPro" id="IPR011257">
    <property type="entry name" value="DNA_glycosylase"/>
</dbReference>
<sequence length="197" mass="21421">MTPTLHLTGDADADSLLSEDPLALLAGMLLDQQVPMERAFAGPAEIARRLGRDRLDARQIAEYDPDGFAELLSRTPAVHRYPSAMAGRLQELCRHLVAHYGGDAAALWRDAPTGRELLRRLQALPGYGRQKSQIFVALLGKQLDVRPEGWRAAAGDYGEEGSLRSVADVRDPESLAGVRAFKQRQKAAAKAARAARG</sequence>
<evidence type="ECO:0000313" key="2">
    <source>
        <dbReference type="EMBL" id="MFC7330082.1"/>
    </source>
</evidence>
<protein>
    <submittedName>
        <fullName evidence="2">HhH-GPD-type base excision DNA repair protein</fullName>
    </submittedName>
</protein>
<dbReference type="InterPro" id="IPR017658">
    <property type="entry name" value="HhH-GPD_base_excis"/>
</dbReference>
<dbReference type="Proteomes" id="UP001596540">
    <property type="component" value="Unassembled WGS sequence"/>
</dbReference>
<proteinExistence type="predicted"/>
<accession>A0ABW2KJ99</accession>
<evidence type="ECO:0000259" key="1">
    <source>
        <dbReference type="Pfam" id="PF00730"/>
    </source>
</evidence>
<dbReference type="InterPro" id="IPR003265">
    <property type="entry name" value="HhH-GPD_domain"/>
</dbReference>
<comment type="caution">
    <text evidence="2">The sequence shown here is derived from an EMBL/GenBank/DDBJ whole genome shotgun (WGS) entry which is preliminary data.</text>
</comment>
<dbReference type="Gene3D" id="1.10.340.30">
    <property type="entry name" value="Hypothetical protein, domain 2"/>
    <property type="match status" value="1"/>
</dbReference>
<evidence type="ECO:0000313" key="3">
    <source>
        <dbReference type="Proteomes" id="UP001596540"/>
    </source>
</evidence>
<dbReference type="EMBL" id="JBHTBH010000010">
    <property type="protein sequence ID" value="MFC7330082.1"/>
    <property type="molecule type" value="Genomic_DNA"/>
</dbReference>
<organism evidence="2 3">
    <name type="scientific">Marinactinospora rubrisoli</name>
    <dbReference type="NCBI Taxonomy" id="2715399"/>
    <lineage>
        <taxon>Bacteria</taxon>
        <taxon>Bacillati</taxon>
        <taxon>Actinomycetota</taxon>
        <taxon>Actinomycetes</taxon>
        <taxon>Streptosporangiales</taxon>
        <taxon>Nocardiopsidaceae</taxon>
        <taxon>Marinactinospora</taxon>
    </lineage>
</organism>
<gene>
    <name evidence="2" type="ORF">ACFQRF_20335</name>
</gene>
<reference evidence="3" key="1">
    <citation type="journal article" date="2019" name="Int. J. Syst. Evol. Microbiol.">
        <title>The Global Catalogue of Microorganisms (GCM) 10K type strain sequencing project: providing services to taxonomists for standard genome sequencing and annotation.</title>
        <authorList>
            <consortium name="The Broad Institute Genomics Platform"/>
            <consortium name="The Broad Institute Genome Sequencing Center for Infectious Disease"/>
            <person name="Wu L."/>
            <person name="Ma J."/>
        </authorList>
    </citation>
    <scope>NUCLEOTIDE SEQUENCE [LARGE SCALE GENOMIC DNA]</scope>
    <source>
        <strain evidence="3">CGMCC 4.7382</strain>
    </source>
</reference>
<dbReference type="NCBIfam" id="TIGR03252">
    <property type="entry name" value="HhH-GPD-type base excision DNA repair protein"/>
    <property type="match status" value="1"/>
</dbReference>
<dbReference type="Pfam" id="PF00730">
    <property type="entry name" value="HhH-GPD"/>
    <property type="match status" value="1"/>
</dbReference>
<feature type="domain" description="HhH-GPD" evidence="1">
    <location>
        <begin position="27"/>
        <end position="128"/>
    </location>
</feature>
<keyword evidence="3" id="KW-1185">Reference proteome</keyword>
<dbReference type="SUPFAM" id="SSF48150">
    <property type="entry name" value="DNA-glycosylase"/>
    <property type="match status" value="1"/>
</dbReference>
<dbReference type="RefSeq" id="WP_379872727.1">
    <property type="nucleotide sequence ID" value="NZ_JBHTBH010000010.1"/>
</dbReference>